<sequence>MNSVKKKALYGVKEAVLQRIYENADTLAIHEIDGNEFWFTDFGTFSFHSPLESLDLPYGQVEYQDTLDNFDPGEEKEHTDNTLKESLLTIESELGINANDHLEQTHVGYGANSYFAGWTYLGE</sequence>
<evidence type="ECO:0000313" key="2">
    <source>
        <dbReference type="Proteomes" id="UP000011687"/>
    </source>
</evidence>
<protein>
    <submittedName>
        <fullName evidence="1">Uncharacterized protein</fullName>
    </submittedName>
</protein>
<accession>M0JK70</accession>
<gene>
    <name evidence="1" type="ORF">C435_22104</name>
</gene>
<evidence type="ECO:0000313" key="1">
    <source>
        <dbReference type="EMBL" id="EMA09507.1"/>
    </source>
</evidence>
<dbReference type="Proteomes" id="UP000011687">
    <property type="component" value="Unassembled WGS sequence"/>
</dbReference>
<name>M0JK70_9EURY</name>
<organism evidence="1 2">
    <name type="scientific">Haloarcula marismortui ATCC 33799</name>
    <dbReference type="NCBI Taxonomy" id="662475"/>
    <lineage>
        <taxon>Archaea</taxon>
        <taxon>Methanobacteriati</taxon>
        <taxon>Methanobacteriota</taxon>
        <taxon>Stenosarchaea group</taxon>
        <taxon>Halobacteria</taxon>
        <taxon>Halobacteriales</taxon>
        <taxon>Haloarculaceae</taxon>
        <taxon>Haloarcula</taxon>
    </lineage>
</organism>
<keyword evidence="2" id="KW-1185">Reference proteome</keyword>
<comment type="caution">
    <text evidence="1">The sequence shown here is derived from an EMBL/GenBank/DDBJ whole genome shotgun (WGS) entry which is preliminary data.</text>
</comment>
<proteinExistence type="predicted"/>
<dbReference type="AlphaFoldDB" id="M0JK70"/>
<dbReference type="PATRIC" id="fig|662475.6.peg.4324"/>
<dbReference type="EMBL" id="AOLS01000127">
    <property type="protein sequence ID" value="EMA09507.1"/>
    <property type="molecule type" value="Genomic_DNA"/>
</dbReference>
<reference evidence="1 2" key="1">
    <citation type="journal article" date="2014" name="PLoS Genet.">
        <title>Phylogenetically driven sequencing of extremely halophilic archaea reveals strategies for static and dynamic osmo-response.</title>
        <authorList>
            <person name="Becker E.A."/>
            <person name="Seitzer P.M."/>
            <person name="Tritt A."/>
            <person name="Larsen D."/>
            <person name="Krusor M."/>
            <person name="Yao A.I."/>
            <person name="Wu D."/>
            <person name="Madern D."/>
            <person name="Eisen J.A."/>
            <person name="Darling A.E."/>
            <person name="Facciotti M.T."/>
        </authorList>
    </citation>
    <scope>NUCLEOTIDE SEQUENCE [LARGE SCALE GENOMIC DNA]</scope>
    <source>
        <strain evidence="1 2">ATCC 33799</strain>
    </source>
</reference>